<dbReference type="Proteomes" id="UP000054166">
    <property type="component" value="Unassembled WGS sequence"/>
</dbReference>
<dbReference type="STRING" id="765440.A0A0C3FSW6"/>
<evidence type="ECO:0000313" key="2">
    <source>
        <dbReference type="EMBL" id="KIM87300.1"/>
    </source>
</evidence>
<name>A0A0C3FSW6_PILCF</name>
<proteinExistence type="predicted"/>
<organism evidence="2 3">
    <name type="scientific">Piloderma croceum (strain F 1598)</name>
    <dbReference type="NCBI Taxonomy" id="765440"/>
    <lineage>
        <taxon>Eukaryota</taxon>
        <taxon>Fungi</taxon>
        <taxon>Dikarya</taxon>
        <taxon>Basidiomycota</taxon>
        <taxon>Agaricomycotina</taxon>
        <taxon>Agaricomycetes</taxon>
        <taxon>Agaricomycetidae</taxon>
        <taxon>Atheliales</taxon>
        <taxon>Atheliaceae</taxon>
        <taxon>Piloderma</taxon>
    </lineage>
</organism>
<evidence type="ECO:0000313" key="3">
    <source>
        <dbReference type="Proteomes" id="UP000054166"/>
    </source>
</evidence>
<dbReference type="OrthoDB" id="2980832at2759"/>
<protein>
    <submittedName>
        <fullName evidence="2">Uncharacterized protein</fullName>
    </submittedName>
</protein>
<dbReference type="EMBL" id="KN832979">
    <property type="protein sequence ID" value="KIM87300.1"/>
    <property type="molecule type" value="Genomic_DNA"/>
</dbReference>
<reference evidence="3" key="2">
    <citation type="submission" date="2015-01" db="EMBL/GenBank/DDBJ databases">
        <title>Evolutionary Origins and Diversification of the Mycorrhizal Mutualists.</title>
        <authorList>
            <consortium name="DOE Joint Genome Institute"/>
            <consortium name="Mycorrhizal Genomics Consortium"/>
            <person name="Kohler A."/>
            <person name="Kuo A."/>
            <person name="Nagy L.G."/>
            <person name="Floudas D."/>
            <person name="Copeland A."/>
            <person name="Barry K.W."/>
            <person name="Cichocki N."/>
            <person name="Veneault-Fourrey C."/>
            <person name="LaButti K."/>
            <person name="Lindquist E.A."/>
            <person name="Lipzen A."/>
            <person name="Lundell T."/>
            <person name="Morin E."/>
            <person name="Murat C."/>
            <person name="Riley R."/>
            <person name="Ohm R."/>
            <person name="Sun H."/>
            <person name="Tunlid A."/>
            <person name="Henrissat B."/>
            <person name="Grigoriev I.V."/>
            <person name="Hibbett D.S."/>
            <person name="Martin F."/>
        </authorList>
    </citation>
    <scope>NUCLEOTIDE SEQUENCE [LARGE SCALE GENOMIC DNA]</scope>
    <source>
        <strain evidence="3">F 1598</strain>
    </source>
</reference>
<feature type="region of interest" description="Disordered" evidence="1">
    <location>
        <begin position="1"/>
        <end position="24"/>
    </location>
</feature>
<dbReference type="InParanoid" id="A0A0C3FSW6"/>
<feature type="region of interest" description="Disordered" evidence="1">
    <location>
        <begin position="68"/>
        <end position="100"/>
    </location>
</feature>
<accession>A0A0C3FSW6</accession>
<reference evidence="2 3" key="1">
    <citation type="submission" date="2014-04" db="EMBL/GenBank/DDBJ databases">
        <authorList>
            <consortium name="DOE Joint Genome Institute"/>
            <person name="Kuo A."/>
            <person name="Tarkka M."/>
            <person name="Buscot F."/>
            <person name="Kohler A."/>
            <person name="Nagy L.G."/>
            <person name="Floudas D."/>
            <person name="Copeland A."/>
            <person name="Barry K.W."/>
            <person name="Cichocki N."/>
            <person name="Veneault-Fourrey C."/>
            <person name="LaButti K."/>
            <person name="Lindquist E.A."/>
            <person name="Lipzen A."/>
            <person name="Lundell T."/>
            <person name="Morin E."/>
            <person name="Murat C."/>
            <person name="Sun H."/>
            <person name="Tunlid A."/>
            <person name="Henrissat B."/>
            <person name="Grigoriev I.V."/>
            <person name="Hibbett D.S."/>
            <person name="Martin F."/>
            <person name="Nordberg H.P."/>
            <person name="Cantor M.N."/>
            <person name="Hua S.X."/>
        </authorList>
    </citation>
    <scope>NUCLEOTIDE SEQUENCE [LARGE SCALE GENOMIC DNA]</scope>
    <source>
        <strain evidence="2 3">F 1598</strain>
    </source>
</reference>
<evidence type="ECO:0000256" key="1">
    <source>
        <dbReference type="SAM" id="MobiDB-lite"/>
    </source>
</evidence>
<keyword evidence="3" id="KW-1185">Reference proteome</keyword>
<dbReference type="AlphaFoldDB" id="A0A0C3FSW6"/>
<gene>
    <name evidence="2" type="ORF">PILCRDRAFT_3800</name>
</gene>
<dbReference type="HOGENOM" id="CLU_819179_0_0_1"/>
<sequence length="339" mass="38731">MGKKGKKKVPGTETKRGAPDHFTGFKRSFLDSQVLLYQQALDHPKSKEKTKEFYDKIARDFIAKFGDSEPFSLEPEEDPPAPSENTAATEYTDEEEAAKTTARYTKLQTKLAQWYRSKYKRPEVAKTSPTDVNPFAQIFGSAITKPRKQSPFHTYQKLYYDSRVKEEHERRYAVAKHKYNNMTEAEREAQQLKDPVRVSMMTAITAEFWNLESDDFRDEVAKLAEEEHQKEVLEWELRQSAPKTPQQFHQQLQFAADVIRPIANAISVHMQAAVSICIIGPIADRNGEIEVRSIHSNWPGGISASTWPNFDPAGYELAEQSMCAYGRANFSELLSVKII</sequence>